<gene>
    <name evidence="1" type="ORF">EGW08_000247</name>
</gene>
<comment type="caution">
    <text evidence="1">The sequence shown here is derived from an EMBL/GenBank/DDBJ whole genome shotgun (WGS) entry which is preliminary data.</text>
</comment>
<accession>A0A433UE39</accession>
<reference evidence="1 2" key="1">
    <citation type="submission" date="2019-01" db="EMBL/GenBank/DDBJ databases">
        <title>A draft genome assembly of the solar-powered sea slug Elysia chlorotica.</title>
        <authorList>
            <person name="Cai H."/>
            <person name="Li Q."/>
            <person name="Fang X."/>
            <person name="Li J."/>
            <person name="Curtis N.E."/>
            <person name="Altenburger A."/>
            <person name="Shibata T."/>
            <person name="Feng M."/>
            <person name="Maeda T."/>
            <person name="Schwartz J.A."/>
            <person name="Shigenobu S."/>
            <person name="Lundholm N."/>
            <person name="Nishiyama T."/>
            <person name="Yang H."/>
            <person name="Hasebe M."/>
            <person name="Li S."/>
            <person name="Pierce S.K."/>
            <person name="Wang J."/>
        </authorList>
    </citation>
    <scope>NUCLEOTIDE SEQUENCE [LARGE SCALE GENOMIC DNA]</scope>
    <source>
        <strain evidence="1">EC2010</strain>
        <tissue evidence="1">Whole organism of an adult</tissue>
    </source>
</reference>
<dbReference type="Proteomes" id="UP000271974">
    <property type="component" value="Unassembled WGS sequence"/>
</dbReference>
<organism evidence="1 2">
    <name type="scientific">Elysia chlorotica</name>
    <name type="common">Eastern emerald elysia</name>
    <name type="synonym">Sea slug</name>
    <dbReference type="NCBI Taxonomy" id="188477"/>
    <lineage>
        <taxon>Eukaryota</taxon>
        <taxon>Metazoa</taxon>
        <taxon>Spiralia</taxon>
        <taxon>Lophotrochozoa</taxon>
        <taxon>Mollusca</taxon>
        <taxon>Gastropoda</taxon>
        <taxon>Heterobranchia</taxon>
        <taxon>Euthyneura</taxon>
        <taxon>Panpulmonata</taxon>
        <taxon>Sacoglossa</taxon>
        <taxon>Placobranchoidea</taxon>
        <taxon>Plakobranchidae</taxon>
        <taxon>Elysia</taxon>
    </lineage>
</organism>
<name>A0A433UE39_ELYCH</name>
<sequence length="178" mass="21214">MAMHLRDVFDLVKKQIAFHRKAEARQNTLTIQERREMLLSSENEFNSTFPWLTASFVRKLIGQKVDAPSGVLNVGYLYKIMEQLSTGQGFRTFLGVMRRNDLWCTIRHYGFGEVKNSNYLAHKLTRVRYMTSENRFFEKLITCFKTLSGFYIIIRHEKSTPLHNFIKRYERFNDEELR</sequence>
<keyword evidence="2" id="KW-1185">Reference proteome</keyword>
<protein>
    <submittedName>
        <fullName evidence="1">Uncharacterized protein</fullName>
    </submittedName>
</protein>
<dbReference type="AlphaFoldDB" id="A0A433UE39"/>
<dbReference type="EMBL" id="RQTK01000003">
    <property type="protein sequence ID" value="RUS92034.1"/>
    <property type="molecule type" value="Genomic_DNA"/>
</dbReference>
<evidence type="ECO:0000313" key="1">
    <source>
        <dbReference type="EMBL" id="RUS92034.1"/>
    </source>
</evidence>
<evidence type="ECO:0000313" key="2">
    <source>
        <dbReference type="Proteomes" id="UP000271974"/>
    </source>
</evidence>
<proteinExistence type="predicted"/>
<dbReference type="OrthoDB" id="10408235at2759"/>